<evidence type="ECO:0000256" key="1">
    <source>
        <dbReference type="ARBA" id="ARBA00001974"/>
    </source>
</evidence>
<dbReference type="eggNOG" id="COG0654">
    <property type="taxonomic scope" value="Bacteria"/>
</dbReference>
<dbReference type="SUPFAM" id="SSF54373">
    <property type="entry name" value="FAD-linked reductases, C-terminal domain"/>
    <property type="match status" value="1"/>
</dbReference>
<dbReference type="InterPro" id="IPR002938">
    <property type="entry name" value="FAD-bd"/>
</dbReference>
<keyword evidence="4" id="KW-0560">Oxidoreductase</keyword>
<gene>
    <name evidence="7" type="ordered locus">Meso_1117</name>
</gene>
<dbReference type="PANTHER" id="PTHR13789">
    <property type="entry name" value="MONOOXYGENASE"/>
    <property type="match status" value="1"/>
</dbReference>
<organism evidence="7">
    <name type="scientific">Chelativorans sp. (strain BNC1)</name>
    <dbReference type="NCBI Taxonomy" id="266779"/>
    <lineage>
        <taxon>Bacteria</taxon>
        <taxon>Pseudomonadati</taxon>
        <taxon>Pseudomonadota</taxon>
        <taxon>Alphaproteobacteria</taxon>
        <taxon>Hyphomicrobiales</taxon>
        <taxon>Phyllobacteriaceae</taxon>
        <taxon>Chelativorans</taxon>
    </lineage>
</organism>
<comment type="cofactor">
    <cofactor evidence="1">
        <name>FAD</name>
        <dbReference type="ChEBI" id="CHEBI:57692"/>
    </cofactor>
</comment>
<evidence type="ECO:0000259" key="6">
    <source>
        <dbReference type="Pfam" id="PF01494"/>
    </source>
</evidence>
<dbReference type="HOGENOM" id="CLU_009665_19_3_5"/>
<dbReference type="EMBL" id="CP000390">
    <property type="protein sequence ID" value="ABG62513.1"/>
    <property type="molecule type" value="Genomic_DNA"/>
</dbReference>
<evidence type="ECO:0000256" key="3">
    <source>
        <dbReference type="ARBA" id="ARBA00022827"/>
    </source>
</evidence>
<dbReference type="PRINTS" id="PR00420">
    <property type="entry name" value="RNGMNOXGNASE"/>
</dbReference>
<feature type="domain" description="FAD-binding" evidence="6">
    <location>
        <begin position="10"/>
        <end position="352"/>
    </location>
</feature>
<dbReference type="InterPro" id="IPR036188">
    <property type="entry name" value="FAD/NAD-bd_sf"/>
</dbReference>
<evidence type="ECO:0000256" key="4">
    <source>
        <dbReference type="ARBA" id="ARBA00023002"/>
    </source>
</evidence>
<keyword evidence="5 7" id="KW-0503">Monooxygenase</keyword>
<dbReference type="PANTHER" id="PTHR13789:SF318">
    <property type="entry name" value="GERANYLGERANYL DIPHOSPHATE REDUCTASE"/>
    <property type="match status" value="1"/>
</dbReference>
<keyword evidence="3" id="KW-0274">FAD</keyword>
<dbReference type="InterPro" id="IPR050493">
    <property type="entry name" value="FAD-dep_Monooxygenase_BioMet"/>
</dbReference>
<dbReference type="GO" id="GO:0071949">
    <property type="term" value="F:FAD binding"/>
    <property type="evidence" value="ECO:0007669"/>
    <property type="project" value="InterPro"/>
</dbReference>
<evidence type="ECO:0000256" key="5">
    <source>
        <dbReference type="ARBA" id="ARBA00023033"/>
    </source>
</evidence>
<protein>
    <submittedName>
        <fullName evidence="7">Monooxygenase, FAD-binding protein</fullName>
    </submittedName>
</protein>
<evidence type="ECO:0000313" key="7">
    <source>
        <dbReference type="EMBL" id="ABG62513.1"/>
    </source>
</evidence>
<dbReference type="Pfam" id="PF01494">
    <property type="entry name" value="FAD_binding_3"/>
    <property type="match status" value="1"/>
</dbReference>
<sequence precursor="true">MIQKAADDRKVLVAGAGIAGLTAALAFAAKGFSVVVFERAEKLEEVGAGLQLSPNATRILHSLGVLDDLERYAVRPEAILLKDAANLSIQAKVPLGSAAEMRWRAPYLVIHRADLQRVLVERVQQIPEVTLRTGAELRDAHFRPGGVTALVQEQERQHEVEGDLLVGADGVWSGLRQLTGGKPSNFTGYVAYRAVISHPIKAVLAPNAVTAFLSPDFHLISYPLRGGAVTNLVLVARGEEVGRGWANAADTDHLLGKTVKAAPALSALIREAGAWTAWPIHEVQSESRWIDPRGLALIGDAAHALSPYAAQGAAMAIEDAATLAALVAGGNQPAALAAFEHRRKRRMLRVARRGEFNRFVWHAGGLIARARNLVLRLKSESSLAADLDWLYGYDALRQQ</sequence>
<dbReference type="STRING" id="266779.Meso_1117"/>
<reference evidence="7" key="1">
    <citation type="submission" date="2006-06" db="EMBL/GenBank/DDBJ databases">
        <title>Complete sequence of chromosome of Chelativorans sp. BNC1.</title>
        <authorList>
            <consortium name="US DOE Joint Genome Institute"/>
            <person name="Copeland A."/>
            <person name="Lucas S."/>
            <person name="Lapidus A."/>
            <person name="Barry K."/>
            <person name="Detter J.C."/>
            <person name="Glavina del Rio T."/>
            <person name="Hammon N."/>
            <person name="Israni S."/>
            <person name="Dalin E."/>
            <person name="Tice H."/>
            <person name="Pitluck S."/>
            <person name="Chertkov O."/>
            <person name="Brettin T."/>
            <person name="Bruce D."/>
            <person name="Han C."/>
            <person name="Tapia R."/>
            <person name="Gilna P."/>
            <person name="Schmutz J."/>
            <person name="Larimer F."/>
            <person name="Land M."/>
            <person name="Hauser L."/>
            <person name="Kyrpides N."/>
            <person name="Mikhailova N."/>
            <person name="Richardson P."/>
        </authorList>
    </citation>
    <scope>NUCLEOTIDE SEQUENCE</scope>
    <source>
        <strain evidence="7">BNC1</strain>
    </source>
</reference>
<dbReference type="SUPFAM" id="SSF51905">
    <property type="entry name" value="FAD/NAD(P)-binding domain"/>
    <property type="match status" value="1"/>
</dbReference>
<proteinExistence type="predicted"/>
<name>Q11JB2_CHESB</name>
<dbReference type="KEGG" id="mes:Meso_1117"/>
<evidence type="ECO:0000256" key="2">
    <source>
        <dbReference type="ARBA" id="ARBA00022630"/>
    </source>
</evidence>
<accession>Q11JB2</accession>
<dbReference type="GO" id="GO:0004497">
    <property type="term" value="F:monooxygenase activity"/>
    <property type="evidence" value="ECO:0007669"/>
    <property type="project" value="UniProtKB-KW"/>
</dbReference>
<dbReference type="AlphaFoldDB" id="Q11JB2"/>
<dbReference type="Gene3D" id="3.50.50.60">
    <property type="entry name" value="FAD/NAD(P)-binding domain"/>
    <property type="match status" value="1"/>
</dbReference>
<keyword evidence="2" id="KW-0285">Flavoprotein</keyword>